<organism evidence="2 3">
    <name type="scientific">Stylosanthes scabra</name>
    <dbReference type="NCBI Taxonomy" id="79078"/>
    <lineage>
        <taxon>Eukaryota</taxon>
        <taxon>Viridiplantae</taxon>
        <taxon>Streptophyta</taxon>
        <taxon>Embryophyta</taxon>
        <taxon>Tracheophyta</taxon>
        <taxon>Spermatophyta</taxon>
        <taxon>Magnoliopsida</taxon>
        <taxon>eudicotyledons</taxon>
        <taxon>Gunneridae</taxon>
        <taxon>Pentapetalae</taxon>
        <taxon>rosids</taxon>
        <taxon>fabids</taxon>
        <taxon>Fabales</taxon>
        <taxon>Fabaceae</taxon>
        <taxon>Papilionoideae</taxon>
        <taxon>50 kb inversion clade</taxon>
        <taxon>dalbergioids sensu lato</taxon>
        <taxon>Dalbergieae</taxon>
        <taxon>Pterocarpus clade</taxon>
        <taxon>Stylosanthes</taxon>
    </lineage>
</organism>
<keyword evidence="3" id="KW-1185">Reference proteome</keyword>
<feature type="region of interest" description="Disordered" evidence="1">
    <location>
        <begin position="23"/>
        <end position="57"/>
    </location>
</feature>
<protein>
    <submittedName>
        <fullName evidence="2">Uncharacterized protein</fullName>
    </submittedName>
</protein>
<evidence type="ECO:0000313" key="3">
    <source>
        <dbReference type="Proteomes" id="UP001341840"/>
    </source>
</evidence>
<accession>A0ABU6Y0J1</accession>
<sequence length="168" mass="18777">MAPHTPTPSHTTYSTQITLSVSNETLRPSVSHSHLRHSTVDPHPPPSSLSPSPTSPQSIHTIALTFSLSPSPFADHTHSHPRSPTWFPPPTRHHLRIIKSSLADLRITLTPASSPPRSHVISASSPPVHLYLFFVESRRSCRRSSRLECRRPSAPRPPFSLFFLKWLD</sequence>
<dbReference type="EMBL" id="JASCZI010241661">
    <property type="protein sequence ID" value="MED6203800.1"/>
    <property type="molecule type" value="Genomic_DNA"/>
</dbReference>
<proteinExistence type="predicted"/>
<feature type="compositionally biased region" description="Polar residues" evidence="1">
    <location>
        <begin position="23"/>
        <end position="32"/>
    </location>
</feature>
<name>A0ABU6Y0J1_9FABA</name>
<reference evidence="2 3" key="1">
    <citation type="journal article" date="2023" name="Plants (Basel)">
        <title>Bridging the Gap: Combining Genomics and Transcriptomics Approaches to Understand Stylosanthes scabra, an Orphan Legume from the Brazilian Caatinga.</title>
        <authorList>
            <person name="Ferreira-Neto J.R.C."/>
            <person name="da Silva M.D."/>
            <person name="Binneck E."/>
            <person name="de Melo N.F."/>
            <person name="da Silva R.H."/>
            <person name="de Melo A.L.T.M."/>
            <person name="Pandolfi V."/>
            <person name="Bustamante F.O."/>
            <person name="Brasileiro-Vidal A.C."/>
            <person name="Benko-Iseppon A.M."/>
        </authorList>
    </citation>
    <scope>NUCLEOTIDE SEQUENCE [LARGE SCALE GENOMIC DNA]</scope>
    <source>
        <tissue evidence="2">Leaves</tissue>
    </source>
</reference>
<gene>
    <name evidence="2" type="ORF">PIB30_003092</name>
</gene>
<evidence type="ECO:0000313" key="2">
    <source>
        <dbReference type="EMBL" id="MED6203800.1"/>
    </source>
</evidence>
<dbReference type="Proteomes" id="UP001341840">
    <property type="component" value="Unassembled WGS sequence"/>
</dbReference>
<evidence type="ECO:0000256" key="1">
    <source>
        <dbReference type="SAM" id="MobiDB-lite"/>
    </source>
</evidence>
<comment type="caution">
    <text evidence="2">The sequence shown here is derived from an EMBL/GenBank/DDBJ whole genome shotgun (WGS) entry which is preliminary data.</text>
</comment>